<dbReference type="AlphaFoldDB" id="A0A9P6E9F7"/>
<organism evidence="3 4">
    <name type="scientific">Crepidotus variabilis</name>
    <dbReference type="NCBI Taxonomy" id="179855"/>
    <lineage>
        <taxon>Eukaryota</taxon>
        <taxon>Fungi</taxon>
        <taxon>Dikarya</taxon>
        <taxon>Basidiomycota</taxon>
        <taxon>Agaricomycotina</taxon>
        <taxon>Agaricomycetes</taxon>
        <taxon>Agaricomycetidae</taxon>
        <taxon>Agaricales</taxon>
        <taxon>Agaricineae</taxon>
        <taxon>Crepidotaceae</taxon>
        <taxon>Crepidotus</taxon>
    </lineage>
</organism>
<evidence type="ECO:0000256" key="1">
    <source>
        <dbReference type="SAM" id="Phobius"/>
    </source>
</evidence>
<keyword evidence="1" id="KW-1133">Transmembrane helix</keyword>
<feature type="transmembrane region" description="Helical" evidence="1">
    <location>
        <begin position="179"/>
        <end position="205"/>
    </location>
</feature>
<keyword evidence="1" id="KW-0472">Membrane</keyword>
<dbReference type="Proteomes" id="UP000807306">
    <property type="component" value="Unassembled WGS sequence"/>
</dbReference>
<keyword evidence="4" id="KW-1185">Reference proteome</keyword>
<name>A0A9P6E9F7_9AGAR</name>
<feature type="transmembrane region" description="Helical" evidence="1">
    <location>
        <begin position="217"/>
        <end position="242"/>
    </location>
</feature>
<feature type="domain" description="DUF6533" evidence="2">
    <location>
        <begin position="40"/>
        <end position="84"/>
    </location>
</feature>
<evidence type="ECO:0000313" key="3">
    <source>
        <dbReference type="EMBL" id="KAF9524910.1"/>
    </source>
</evidence>
<comment type="caution">
    <text evidence="3">The sequence shown here is derived from an EMBL/GenBank/DDBJ whole genome shotgun (WGS) entry which is preliminary data.</text>
</comment>
<protein>
    <recommendedName>
        <fullName evidence="2">DUF6533 domain-containing protein</fullName>
    </recommendedName>
</protein>
<sequence length="457" mass="50764">MVVALAELAGNITALLSSSSANVTPPSDWGMLEVLQAQNYSTLSALVVLLWDYFVTLQGECKYIWLQPCLPIQFAFILVRYYAVFSQIVNTVLIQTYDFPSSSTLNACRGWNVFLVGSFWVVYFGCEAVLMIRVHSSCNRSNKIGLWLLSHFAIEFAAATICTHQMARAWIASETCDGTYIPSTVVMAGLVIFFSQSILMLFTFVKRKFDKKGGRHVAFIAALSNDGGWPWMFYFCTAALLVPTVFLHKVAKPHILYTWPITVFSITGSRTVISISKAVTKAGLEGAPVLPLPVTQTPLSSQSTNPNSTLQTHSRTFDIETIRRDSVSHVRSTSPHDSFKLHTKKKVSSIFFASNPSINKPPVPAPSPRLSHAAFPHLEPIDHHSPSMVSFDSHQFDDNGLHHMPSMDFDAGENPYELVGGRRSRAVRIGIGSLQNGGSRETMDSVEWRDYWNDISD</sequence>
<dbReference type="EMBL" id="MU157891">
    <property type="protein sequence ID" value="KAF9524910.1"/>
    <property type="molecule type" value="Genomic_DNA"/>
</dbReference>
<accession>A0A9P6E9F7</accession>
<dbReference type="InterPro" id="IPR045340">
    <property type="entry name" value="DUF6533"/>
</dbReference>
<evidence type="ECO:0000313" key="4">
    <source>
        <dbReference type="Proteomes" id="UP000807306"/>
    </source>
</evidence>
<dbReference type="Pfam" id="PF20151">
    <property type="entry name" value="DUF6533"/>
    <property type="match status" value="1"/>
</dbReference>
<keyword evidence="1" id="KW-0812">Transmembrane</keyword>
<evidence type="ECO:0000259" key="2">
    <source>
        <dbReference type="Pfam" id="PF20151"/>
    </source>
</evidence>
<feature type="transmembrane region" description="Helical" evidence="1">
    <location>
        <begin position="144"/>
        <end position="167"/>
    </location>
</feature>
<gene>
    <name evidence="3" type="ORF">CPB83DRAFT_860447</name>
</gene>
<dbReference type="OrthoDB" id="3206101at2759"/>
<reference evidence="3" key="1">
    <citation type="submission" date="2020-11" db="EMBL/GenBank/DDBJ databases">
        <authorList>
            <consortium name="DOE Joint Genome Institute"/>
            <person name="Ahrendt S."/>
            <person name="Riley R."/>
            <person name="Andreopoulos W."/>
            <person name="Labutti K."/>
            <person name="Pangilinan J."/>
            <person name="Ruiz-Duenas F.J."/>
            <person name="Barrasa J.M."/>
            <person name="Sanchez-Garcia M."/>
            <person name="Camarero S."/>
            <person name="Miyauchi S."/>
            <person name="Serrano A."/>
            <person name="Linde D."/>
            <person name="Babiker R."/>
            <person name="Drula E."/>
            <person name="Ayuso-Fernandez I."/>
            <person name="Pacheco R."/>
            <person name="Padilla G."/>
            <person name="Ferreira P."/>
            <person name="Barriuso J."/>
            <person name="Kellner H."/>
            <person name="Castanera R."/>
            <person name="Alfaro M."/>
            <person name="Ramirez L."/>
            <person name="Pisabarro A.G."/>
            <person name="Kuo A."/>
            <person name="Tritt A."/>
            <person name="Lipzen A."/>
            <person name="He G."/>
            <person name="Yan M."/>
            <person name="Ng V."/>
            <person name="Cullen D."/>
            <person name="Martin F."/>
            <person name="Rosso M.-N."/>
            <person name="Henrissat B."/>
            <person name="Hibbett D."/>
            <person name="Martinez A.T."/>
            <person name="Grigoriev I.V."/>
        </authorList>
    </citation>
    <scope>NUCLEOTIDE SEQUENCE</scope>
    <source>
        <strain evidence="3">CBS 506.95</strain>
    </source>
</reference>
<feature type="transmembrane region" description="Helical" evidence="1">
    <location>
        <begin position="111"/>
        <end position="132"/>
    </location>
</feature>
<proteinExistence type="predicted"/>